<keyword evidence="7 9" id="KW-0503">Monooxygenase</keyword>
<comment type="caution">
    <text evidence="11">The sequence shown here is derived from an EMBL/GenBank/DDBJ whole genome shotgun (WGS) entry which is preliminary data.</text>
</comment>
<evidence type="ECO:0000256" key="4">
    <source>
        <dbReference type="ARBA" id="ARBA00022723"/>
    </source>
</evidence>
<evidence type="ECO:0000313" key="12">
    <source>
        <dbReference type="Proteomes" id="UP001221413"/>
    </source>
</evidence>
<evidence type="ECO:0008006" key="13">
    <source>
        <dbReference type="Google" id="ProtNLM"/>
    </source>
</evidence>
<dbReference type="Pfam" id="PF00067">
    <property type="entry name" value="p450"/>
    <property type="match status" value="1"/>
</dbReference>
<keyword evidence="10" id="KW-0472">Membrane</keyword>
<proteinExistence type="inferred from homology"/>
<evidence type="ECO:0000256" key="9">
    <source>
        <dbReference type="RuleBase" id="RU000461"/>
    </source>
</evidence>
<dbReference type="PRINTS" id="PR00463">
    <property type="entry name" value="EP450I"/>
</dbReference>
<keyword evidence="10" id="KW-0812">Transmembrane</keyword>
<dbReference type="EMBL" id="JAQGDS010000019">
    <property type="protein sequence ID" value="KAJ6255808.1"/>
    <property type="molecule type" value="Genomic_DNA"/>
</dbReference>
<evidence type="ECO:0000256" key="2">
    <source>
        <dbReference type="ARBA" id="ARBA00010617"/>
    </source>
</evidence>
<evidence type="ECO:0000256" key="5">
    <source>
        <dbReference type="ARBA" id="ARBA00023002"/>
    </source>
</evidence>
<dbReference type="InterPro" id="IPR002401">
    <property type="entry name" value="Cyt_P450_E_grp-I"/>
</dbReference>
<evidence type="ECO:0000313" key="11">
    <source>
        <dbReference type="EMBL" id="KAJ6255808.1"/>
    </source>
</evidence>
<reference evidence="11" key="1">
    <citation type="submission" date="2023-01" db="EMBL/GenBank/DDBJ databases">
        <title>The chitinases involved in constricting ring structure development in the nematode-trapping fungus Drechslerella dactyloides.</title>
        <authorList>
            <person name="Wang R."/>
            <person name="Zhang L."/>
            <person name="Tang P."/>
            <person name="Li S."/>
            <person name="Liang L."/>
        </authorList>
    </citation>
    <scope>NUCLEOTIDE SEQUENCE</scope>
    <source>
        <strain evidence="11">YMF1.00031</strain>
    </source>
</reference>
<dbReference type="PANTHER" id="PTHR46300">
    <property type="entry name" value="P450, PUTATIVE (EUROFUNG)-RELATED-RELATED"/>
    <property type="match status" value="1"/>
</dbReference>
<dbReference type="Gene3D" id="1.10.630.10">
    <property type="entry name" value="Cytochrome P450"/>
    <property type="match status" value="1"/>
</dbReference>
<dbReference type="SUPFAM" id="SSF48264">
    <property type="entry name" value="Cytochrome P450"/>
    <property type="match status" value="1"/>
</dbReference>
<comment type="similarity">
    <text evidence="2 9">Belongs to the cytochrome P450 family.</text>
</comment>
<dbReference type="PANTHER" id="PTHR46300:SF7">
    <property type="entry name" value="P450, PUTATIVE (EUROFUNG)-RELATED"/>
    <property type="match status" value="1"/>
</dbReference>
<dbReference type="AlphaFoldDB" id="A0AAD6IPA5"/>
<dbReference type="GO" id="GO:0005506">
    <property type="term" value="F:iron ion binding"/>
    <property type="evidence" value="ECO:0007669"/>
    <property type="project" value="InterPro"/>
</dbReference>
<sequence length="561" mass="62953">MISMSEPLISGPVLYCGILLSSILFLRRLLSKLSTQKLPLPPGPKGLPILGNISDLPPVGVPEWRHWLKYKDEYGPICSVTVLGQTIIVIHDKDMASELLDKRSAKFSSRPFMEFASRICGYEKTLGLREHNDEVRTQRKLAARQLGSKNLMAKYYSAIEFQVQRFLFRTMNDSDGLVDHLQLILMNALLTHADWGLYSEAGSFILNNVYGYKTNPNGRDPLIALINQFMAEFSAAVVAGAWPVDIFTWIRYLPEWVPGVKFQAIARGYRKNLADATNIPFDFVERKRAEVQCPESVSRSYVSNLLDGLDSNPNPVDLDNIKESALSLYAGGADTTVASLGYFFLAMTLFPEVQRKAQEEIDGVVGCSRLPGFEDRENLPYVEAVLKETWRWMPIASLCLPHTSNEEDEFRGYRIPKGSIILPSIAWFARDPKTYSDPEQFKPERFLGPQAEEELDPQKFAFGFGRRICPGRYSADANMFLMIAQSLAVFDIQKKIDPATGKEIEPVVGQVPGIVSHPAPFECSITPRSATHRQLIEEVRVAYAKEEAEGGDDRFLHGLSS</sequence>
<dbReference type="PRINTS" id="PR00385">
    <property type="entry name" value="P450"/>
</dbReference>
<dbReference type="PROSITE" id="PS00086">
    <property type="entry name" value="CYTOCHROME_P450"/>
    <property type="match status" value="1"/>
</dbReference>
<feature type="transmembrane region" description="Helical" evidence="10">
    <location>
        <begin position="12"/>
        <end position="30"/>
    </location>
</feature>
<feature type="binding site" description="axial binding residue" evidence="8">
    <location>
        <position position="469"/>
    </location>
    <ligand>
        <name>heme</name>
        <dbReference type="ChEBI" id="CHEBI:30413"/>
    </ligand>
    <ligandPart>
        <name>Fe</name>
        <dbReference type="ChEBI" id="CHEBI:18248"/>
    </ligandPart>
</feature>
<organism evidence="11 12">
    <name type="scientific">Drechslerella dactyloides</name>
    <name type="common">Nematode-trapping fungus</name>
    <name type="synonym">Arthrobotrys dactyloides</name>
    <dbReference type="NCBI Taxonomy" id="74499"/>
    <lineage>
        <taxon>Eukaryota</taxon>
        <taxon>Fungi</taxon>
        <taxon>Dikarya</taxon>
        <taxon>Ascomycota</taxon>
        <taxon>Pezizomycotina</taxon>
        <taxon>Orbiliomycetes</taxon>
        <taxon>Orbiliales</taxon>
        <taxon>Orbiliaceae</taxon>
        <taxon>Drechslerella</taxon>
    </lineage>
</organism>
<evidence type="ECO:0000256" key="10">
    <source>
        <dbReference type="SAM" id="Phobius"/>
    </source>
</evidence>
<keyword evidence="12" id="KW-1185">Reference proteome</keyword>
<accession>A0AAD6IPA5</accession>
<dbReference type="GO" id="GO:0016705">
    <property type="term" value="F:oxidoreductase activity, acting on paired donors, with incorporation or reduction of molecular oxygen"/>
    <property type="evidence" value="ECO:0007669"/>
    <property type="project" value="InterPro"/>
</dbReference>
<keyword evidence="4 8" id="KW-0479">Metal-binding</keyword>
<dbReference type="CDD" id="cd11065">
    <property type="entry name" value="CYP64-like"/>
    <property type="match status" value="1"/>
</dbReference>
<evidence type="ECO:0000256" key="7">
    <source>
        <dbReference type="ARBA" id="ARBA00023033"/>
    </source>
</evidence>
<dbReference type="InterPro" id="IPR017972">
    <property type="entry name" value="Cyt_P450_CS"/>
</dbReference>
<keyword evidence="5 9" id="KW-0560">Oxidoreductase</keyword>
<dbReference type="GO" id="GO:0020037">
    <property type="term" value="F:heme binding"/>
    <property type="evidence" value="ECO:0007669"/>
    <property type="project" value="InterPro"/>
</dbReference>
<evidence type="ECO:0000256" key="8">
    <source>
        <dbReference type="PIRSR" id="PIRSR602401-1"/>
    </source>
</evidence>
<dbReference type="InterPro" id="IPR001128">
    <property type="entry name" value="Cyt_P450"/>
</dbReference>
<keyword evidence="3 8" id="KW-0349">Heme</keyword>
<dbReference type="GO" id="GO:0004497">
    <property type="term" value="F:monooxygenase activity"/>
    <property type="evidence" value="ECO:0007669"/>
    <property type="project" value="UniProtKB-KW"/>
</dbReference>
<dbReference type="Proteomes" id="UP001221413">
    <property type="component" value="Unassembled WGS sequence"/>
</dbReference>
<comment type="cofactor">
    <cofactor evidence="1 8">
        <name>heme</name>
        <dbReference type="ChEBI" id="CHEBI:30413"/>
    </cofactor>
</comment>
<keyword evidence="6 8" id="KW-0408">Iron</keyword>
<gene>
    <name evidence="11" type="ORF">Dda_9418</name>
</gene>
<name>A0AAD6IPA5_DREDA</name>
<evidence type="ECO:0000256" key="1">
    <source>
        <dbReference type="ARBA" id="ARBA00001971"/>
    </source>
</evidence>
<protein>
    <recommendedName>
        <fullName evidence="13">O-methylsterigmatocystin oxidoreductase</fullName>
    </recommendedName>
</protein>
<keyword evidence="10" id="KW-1133">Transmembrane helix</keyword>
<evidence type="ECO:0000256" key="3">
    <source>
        <dbReference type="ARBA" id="ARBA00022617"/>
    </source>
</evidence>
<dbReference type="InterPro" id="IPR036396">
    <property type="entry name" value="Cyt_P450_sf"/>
</dbReference>
<dbReference type="InterPro" id="IPR050364">
    <property type="entry name" value="Cytochrome_P450_fung"/>
</dbReference>
<evidence type="ECO:0000256" key="6">
    <source>
        <dbReference type="ARBA" id="ARBA00023004"/>
    </source>
</evidence>